<dbReference type="PANTHER" id="PTHR46663">
    <property type="entry name" value="DIGUANYLATE CYCLASE DGCT-RELATED"/>
    <property type="match status" value="1"/>
</dbReference>
<dbReference type="InterPro" id="IPR000014">
    <property type="entry name" value="PAS"/>
</dbReference>
<dbReference type="EMBL" id="ATBP01001890">
    <property type="protein sequence ID" value="ETR66577.1"/>
    <property type="molecule type" value="Genomic_DNA"/>
</dbReference>
<dbReference type="NCBIfam" id="TIGR00254">
    <property type="entry name" value="GGDEF"/>
    <property type="match status" value="1"/>
</dbReference>
<evidence type="ECO:0000313" key="3">
    <source>
        <dbReference type="EMBL" id="ETR66577.1"/>
    </source>
</evidence>
<feature type="domain" description="PAS" evidence="1">
    <location>
        <begin position="1"/>
        <end position="54"/>
    </location>
</feature>
<feature type="non-terminal residue" evidence="3">
    <location>
        <position position="280"/>
    </location>
</feature>
<dbReference type="InterPro" id="IPR043128">
    <property type="entry name" value="Rev_trsase/Diguanyl_cyclase"/>
</dbReference>
<dbReference type="PROSITE" id="PS50887">
    <property type="entry name" value="GGDEF"/>
    <property type="match status" value="1"/>
</dbReference>
<evidence type="ECO:0000259" key="1">
    <source>
        <dbReference type="PROSITE" id="PS50112"/>
    </source>
</evidence>
<dbReference type="Gene3D" id="3.30.70.270">
    <property type="match status" value="1"/>
</dbReference>
<dbReference type="CDD" id="cd00130">
    <property type="entry name" value="PAS"/>
    <property type="match status" value="1"/>
</dbReference>
<dbReference type="Pfam" id="PF08448">
    <property type="entry name" value="PAS_4"/>
    <property type="match status" value="1"/>
</dbReference>
<sequence>MIDNDGRIISINNGFEKMFGYANDEVKSRLNREMIVPKDRVNEVLTINQTVLKGDTIHKETVRKHKNGRMIPVFMMGYPIHIDGKIDGIFYIYNDISERKAFEDQLYQKAFYDSLTGLPNRALFMERLNHAIERRKRRKNYQYALLLFDLDRFKRVNDSLGHHVGDALLKQMTERFQDCIRSVDTVARLGGDEFALIVEEFFKFKDVIQIARRIRDLAQQPVFIENNEIYISASIGIVLNVENYVNSEDILRDADIAMYRAKDSGKACFKVFNKKMHAQA</sequence>
<dbReference type="Pfam" id="PF00990">
    <property type="entry name" value="GGDEF"/>
    <property type="match status" value="1"/>
</dbReference>
<gene>
    <name evidence="3" type="ORF">OMM_12622</name>
</gene>
<dbReference type="NCBIfam" id="TIGR00229">
    <property type="entry name" value="sensory_box"/>
    <property type="match status" value="1"/>
</dbReference>
<protein>
    <submittedName>
        <fullName evidence="3">Two-component response regulator</fullName>
    </submittedName>
</protein>
<dbReference type="InterPro" id="IPR013656">
    <property type="entry name" value="PAS_4"/>
</dbReference>
<dbReference type="SUPFAM" id="SSF55785">
    <property type="entry name" value="PYP-like sensor domain (PAS domain)"/>
    <property type="match status" value="1"/>
</dbReference>
<dbReference type="InterPro" id="IPR000160">
    <property type="entry name" value="GGDEF_dom"/>
</dbReference>
<dbReference type="InterPro" id="IPR052163">
    <property type="entry name" value="DGC-Regulatory_Protein"/>
</dbReference>
<reference evidence="4" key="1">
    <citation type="submission" date="2012-11" db="EMBL/GenBank/DDBJ databases">
        <authorList>
            <person name="Lucero-Rivera Y.E."/>
            <person name="Tovar-Ramirez D."/>
        </authorList>
    </citation>
    <scope>NUCLEOTIDE SEQUENCE [LARGE SCALE GENOMIC DNA]</scope>
    <source>
        <strain evidence="4">Araruama</strain>
    </source>
</reference>
<dbReference type="PROSITE" id="PS50112">
    <property type="entry name" value="PAS"/>
    <property type="match status" value="1"/>
</dbReference>
<accession>A0A1V1NVF3</accession>
<comment type="caution">
    <text evidence="3">The sequence shown here is derived from an EMBL/GenBank/DDBJ whole genome shotgun (WGS) entry which is preliminary data.</text>
</comment>
<dbReference type="Proteomes" id="UP000189670">
    <property type="component" value="Unassembled WGS sequence"/>
</dbReference>
<dbReference type="AlphaFoldDB" id="A0A1V1NVF3"/>
<proteinExistence type="predicted"/>
<dbReference type="PANTHER" id="PTHR46663:SF3">
    <property type="entry name" value="SLL0267 PROTEIN"/>
    <property type="match status" value="1"/>
</dbReference>
<dbReference type="InterPro" id="IPR029787">
    <property type="entry name" value="Nucleotide_cyclase"/>
</dbReference>
<name>A0A1V1NVF3_9BACT</name>
<evidence type="ECO:0000259" key="2">
    <source>
        <dbReference type="PROSITE" id="PS50887"/>
    </source>
</evidence>
<dbReference type="FunFam" id="3.30.70.270:FF:000001">
    <property type="entry name" value="Diguanylate cyclase domain protein"/>
    <property type="match status" value="1"/>
</dbReference>
<dbReference type="CDD" id="cd01949">
    <property type="entry name" value="GGDEF"/>
    <property type="match status" value="1"/>
</dbReference>
<dbReference type="InterPro" id="IPR035965">
    <property type="entry name" value="PAS-like_dom_sf"/>
</dbReference>
<evidence type="ECO:0000313" key="4">
    <source>
        <dbReference type="Proteomes" id="UP000189670"/>
    </source>
</evidence>
<dbReference type="SMART" id="SM00267">
    <property type="entry name" value="GGDEF"/>
    <property type="match status" value="1"/>
</dbReference>
<dbReference type="Gene3D" id="3.30.450.20">
    <property type="entry name" value="PAS domain"/>
    <property type="match status" value="1"/>
</dbReference>
<organism evidence="3 4">
    <name type="scientific">Candidatus Magnetoglobus multicellularis str. Araruama</name>
    <dbReference type="NCBI Taxonomy" id="890399"/>
    <lineage>
        <taxon>Bacteria</taxon>
        <taxon>Pseudomonadati</taxon>
        <taxon>Thermodesulfobacteriota</taxon>
        <taxon>Desulfobacteria</taxon>
        <taxon>Desulfobacterales</taxon>
        <taxon>Desulfobacteraceae</taxon>
        <taxon>Candidatus Magnetoglobus</taxon>
    </lineage>
</organism>
<dbReference type="GO" id="GO:0003824">
    <property type="term" value="F:catalytic activity"/>
    <property type="evidence" value="ECO:0007669"/>
    <property type="project" value="UniProtKB-ARBA"/>
</dbReference>
<feature type="domain" description="GGDEF" evidence="2">
    <location>
        <begin position="141"/>
        <end position="274"/>
    </location>
</feature>
<dbReference type="SUPFAM" id="SSF55073">
    <property type="entry name" value="Nucleotide cyclase"/>
    <property type="match status" value="1"/>
</dbReference>